<evidence type="ECO:0000313" key="1">
    <source>
        <dbReference type="EMBL" id="PJJ85048.1"/>
    </source>
</evidence>
<name>A0A2H9VW41_9SPHI</name>
<dbReference type="Proteomes" id="UP000242687">
    <property type="component" value="Unassembled WGS sequence"/>
</dbReference>
<dbReference type="RefSeq" id="WP_100341200.1">
    <property type="nucleotide sequence ID" value="NZ_PGFJ01000001.1"/>
</dbReference>
<protein>
    <submittedName>
        <fullName evidence="1">Myosin-like protein</fullName>
    </submittedName>
</protein>
<evidence type="ECO:0000313" key="2">
    <source>
        <dbReference type="Proteomes" id="UP000242687"/>
    </source>
</evidence>
<proteinExistence type="predicted"/>
<gene>
    <name evidence="1" type="ORF">CLV57_2071</name>
</gene>
<comment type="caution">
    <text evidence="1">The sequence shown here is derived from an EMBL/GenBank/DDBJ whole genome shotgun (WGS) entry which is preliminary data.</text>
</comment>
<accession>A0A2H9VW41</accession>
<dbReference type="AlphaFoldDB" id="A0A2H9VW41"/>
<dbReference type="OrthoDB" id="799764at2"/>
<reference evidence="1 2" key="1">
    <citation type="submission" date="2017-11" db="EMBL/GenBank/DDBJ databases">
        <title>Genomic Encyclopedia of Archaeal and Bacterial Type Strains, Phase II (KMG-II): From Individual Species to Whole Genera.</title>
        <authorList>
            <person name="Goeker M."/>
        </authorList>
    </citation>
    <scope>NUCLEOTIDE SEQUENCE [LARGE SCALE GENOMIC DNA]</scope>
    <source>
        <strain evidence="1 2">DSM 28175</strain>
    </source>
</reference>
<sequence length="106" mass="11589">MEAAQLVSCDRVEYAYKYVFSVLKPVFNTQTGASLCELYLKYFTLKVKTNTHVMANTALLKGQRITSPGGPGEVLETMGDKVVVKLDNGATKEYLSEEITDDSSAG</sequence>
<organism evidence="1 2">
    <name type="scientific">Mucilaginibacter auburnensis</name>
    <dbReference type="NCBI Taxonomy" id="1457233"/>
    <lineage>
        <taxon>Bacteria</taxon>
        <taxon>Pseudomonadati</taxon>
        <taxon>Bacteroidota</taxon>
        <taxon>Sphingobacteriia</taxon>
        <taxon>Sphingobacteriales</taxon>
        <taxon>Sphingobacteriaceae</taxon>
        <taxon>Mucilaginibacter</taxon>
    </lineage>
</organism>
<keyword evidence="2" id="KW-1185">Reference proteome</keyword>
<dbReference type="EMBL" id="PGFJ01000001">
    <property type="protein sequence ID" value="PJJ85048.1"/>
    <property type="molecule type" value="Genomic_DNA"/>
</dbReference>